<feature type="signal peptide" evidence="2">
    <location>
        <begin position="1"/>
        <end position="22"/>
    </location>
</feature>
<evidence type="ECO:0000256" key="1">
    <source>
        <dbReference type="SAM" id="MobiDB-lite"/>
    </source>
</evidence>
<proteinExistence type="predicted"/>
<evidence type="ECO:0000256" key="2">
    <source>
        <dbReference type="SAM" id="SignalP"/>
    </source>
</evidence>
<keyword evidence="4" id="KW-1185">Reference proteome</keyword>
<dbReference type="EMBL" id="ML986582">
    <property type="protein sequence ID" value="KAF2269385.1"/>
    <property type="molecule type" value="Genomic_DNA"/>
</dbReference>
<gene>
    <name evidence="3" type="ORF">CC78DRAFT_604059</name>
</gene>
<comment type="caution">
    <text evidence="3">The sequence shown here is derived from an EMBL/GenBank/DDBJ whole genome shotgun (WGS) entry which is preliminary data.</text>
</comment>
<protein>
    <submittedName>
        <fullName evidence="3">Uncharacterized protein</fullName>
    </submittedName>
</protein>
<evidence type="ECO:0000313" key="4">
    <source>
        <dbReference type="Proteomes" id="UP000800093"/>
    </source>
</evidence>
<feature type="region of interest" description="Disordered" evidence="1">
    <location>
        <begin position="437"/>
        <end position="469"/>
    </location>
</feature>
<sequence>MDPLSLVGSIVVLLSFTREVFVIVDQVVQPTDTNFISLQARLIAENGKLTQWMDYMNVKSWEDLEALLREEDRKQMKLLWDNAIEMLNNVTRRLRKFDPKKPRTISRIRWILGGEYERLKGLLEAIQNITEALYLVARPPPRYTFAPEPGSHVEDPVVGRGAYTRQIGVESAQESNSSDVFQNRRIIALLFHQAVFALRQISGHQVGNKGFDAIFNKLRNWAGSFLEGDVALDILLHKEEQGSPRHGSLKHALITTFVDILLVEEVLLNCLISNSKSPELERTLLSIMSAFFDEAIIDIATRRSAPVIGDDTQGILIRKSEQFLNLALDDLYDLLPVIRNIRCGHVLDLEQKAIAPSAQEENSSDGAVAVEQVLQEVEDIVQEIGTGSETFDETLTRVAGKHISQLQELSEQFKAKKREEKKQAQFEAIMRGIRKGLEHAKDVKNPAEKSEHVKSSLREGNERLSALIS</sequence>
<accession>A0A9P4NA79</accession>
<dbReference type="OrthoDB" id="10647504at2759"/>
<keyword evidence="2" id="KW-0732">Signal</keyword>
<name>A0A9P4NA79_9PLEO</name>
<feature type="chain" id="PRO_5040370210" evidence="2">
    <location>
        <begin position="23"/>
        <end position="469"/>
    </location>
</feature>
<organism evidence="3 4">
    <name type="scientific">Lojkania enalia</name>
    <dbReference type="NCBI Taxonomy" id="147567"/>
    <lineage>
        <taxon>Eukaryota</taxon>
        <taxon>Fungi</taxon>
        <taxon>Dikarya</taxon>
        <taxon>Ascomycota</taxon>
        <taxon>Pezizomycotina</taxon>
        <taxon>Dothideomycetes</taxon>
        <taxon>Pleosporomycetidae</taxon>
        <taxon>Pleosporales</taxon>
        <taxon>Pleosporales incertae sedis</taxon>
        <taxon>Lojkania</taxon>
    </lineage>
</organism>
<feature type="compositionally biased region" description="Basic and acidic residues" evidence="1">
    <location>
        <begin position="437"/>
        <end position="462"/>
    </location>
</feature>
<reference evidence="4" key="1">
    <citation type="journal article" date="2020" name="Stud. Mycol.">
        <title>101 Dothideomycetes genomes: A test case for predicting lifestyles and emergence of pathogens.</title>
        <authorList>
            <person name="Haridas S."/>
            <person name="Albert R."/>
            <person name="Binder M."/>
            <person name="Bloem J."/>
            <person name="LaButti K."/>
            <person name="Salamov A."/>
            <person name="Andreopoulos B."/>
            <person name="Baker S."/>
            <person name="Barry K."/>
            <person name="Bills G."/>
            <person name="Bluhm B."/>
            <person name="Cannon C."/>
            <person name="Castanera R."/>
            <person name="Culley D."/>
            <person name="Daum C."/>
            <person name="Ezra D."/>
            <person name="Gonzalez J."/>
            <person name="Henrissat B."/>
            <person name="Kuo A."/>
            <person name="Liang C."/>
            <person name="Lipzen A."/>
            <person name="Lutzoni F."/>
            <person name="Magnuson J."/>
            <person name="Mondo S."/>
            <person name="Nolan M."/>
            <person name="Ohm R."/>
            <person name="Pangilinan J."/>
            <person name="Park H.-J."/>
            <person name="Ramirez L."/>
            <person name="Alfaro M."/>
            <person name="Sun H."/>
            <person name="Tritt A."/>
            <person name="Yoshinaga Y."/>
            <person name="Zwiers L.-H."/>
            <person name="Turgeon B."/>
            <person name="Goodwin S."/>
            <person name="Spatafora J."/>
            <person name="Crous P."/>
            <person name="Grigoriev I."/>
        </authorList>
    </citation>
    <scope>NUCLEOTIDE SEQUENCE [LARGE SCALE GENOMIC DNA]</scope>
    <source>
        <strain evidence="4">CBS 304.66</strain>
    </source>
</reference>
<dbReference type="Proteomes" id="UP000800093">
    <property type="component" value="Unassembled WGS sequence"/>
</dbReference>
<evidence type="ECO:0000313" key="3">
    <source>
        <dbReference type="EMBL" id="KAF2269385.1"/>
    </source>
</evidence>
<dbReference type="AlphaFoldDB" id="A0A9P4NA79"/>